<evidence type="ECO:0000256" key="1">
    <source>
        <dbReference type="ARBA" id="ARBA00009913"/>
    </source>
</evidence>
<name>A0ABX8LM47_9BACT</name>
<dbReference type="InterPro" id="IPR006119">
    <property type="entry name" value="Resolv_N"/>
</dbReference>
<evidence type="ECO:0000259" key="2">
    <source>
        <dbReference type="PROSITE" id="PS51736"/>
    </source>
</evidence>
<dbReference type="CDD" id="cd00569">
    <property type="entry name" value="HTH_Hin_like"/>
    <property type="match status" value="1"/>
</dbReference>
<reference evidence="3 4" key="1">
    <citation type="submission" date="2021-06" db="EMBL/GenBank/DDBJ databases">
        <title>Gemonas diversity in paddy soil.</title>
        <authorList>
            <person name="Liu G."/>
        </authorList>
    </citation>
    <scope>NUCLEOTIDE SEQUENCE [LARGE SCALE GENOMIC DNA]</scope>
    <source>
        <strain evidence="3 4">RG2</strain>
    </source>
</reference>
<accession>A0ABX8LM47</accession>
<organism evidence="3 4">
    <name type="scientific">Geomonas subterranea</name>
    <dbReference type="NCBI Taxonomy" id="2847989"/>
    <lineage>
        <taxon>Bacteria</taxon>
        <taxon>Pseudomonadati</taxon>
        <taxon>Thermodesulfobacteriota</taxon>
        <taxon>Desulfuromonadia</taxon>
        <taxon>Geobacterales</taxon>
        <taxon>Geobacteraceae</taxon>
        <taxon>Geomonas</taxon>
    </lineage>
</organism>
<dbReference type="Pfam" id="PF02796">
    <property type="entry name" value="HTH_7"/>
    <property type="match status" value="1"/>
</dbReference>
<dbReference type="RefSeq" id="WP_217289103.1">
    <property type="nucleotide sequence ID" value="NZ_CP077683.1"/>
</dbReference>
<proteinExistence type="inferred from homology"/>
<evidence type="ECO:0000313" key="3">
    <source>
        <dbReference type="EMBL" id="QXE92554.1"/>
    </source>
</evidence>
<sequence>MSGKVIGYRRVSSILQNTERQLDGLKMDKVFEDKLSGKDTNRPQLQAMLEYVREHDTVLVHSLDRLGRNIDDLRALVKDMVGRGVTVKFVKENLCFTSEENNHFSELMLNMLAAFAQFERSIIKERQKEGVQLAKAAGAYKGRKQEMTPERITEIASRVAAGEPKAQVAKALGISRDTLYRYLPD</sequence>
<feature type="domain" description="Resolvase/invertase-type recombinase catalytic" evidence="2">
    <location>
        <begin position="4"/>
        <end position="138"/>
    </location>
</feature>
<dbReference type="InterPro" id="IPR006120">
    <property type="entry name" value="Resolvase_HTH_dom"/>
</dbReference>
<comment type="similarity">
    <text evidence="1">Belongs to the site-specific recombinase resolvase family.</text>
</comment>
<dbReference type="EMBL" id="CP077683">
    <property type="protein sequence ID" value="QXE92554.1"/>
    <property type="molecule type" value="Genomic_DNA"/>
</dbReference>
<gene>
    <name evidence="3" type="ORF">KP001_08570</name>
</gene>
<dbReference type="Pfam" id="PF00239">
    <property type="entry name" value="Resolvase"/>
    <property type="match status" value="1"/>
</dbReference>
<dbReference type="PROSITE" id="PS51736">
    <property type="entry name" value="RECOMBINASES_3"/>
    <property type="match status" value="1"/>
</dbReference>
<dbReference type="CDD" id="cd03768">
    <property type="entry name" value="SR_ResInv"/>
    <property type="match status" value="1"/>
</dbReference>
<dbReference type="PANTHER" id="PTHR30461">
    <property type="entry name" value="DNA-INVERTASE FROM LAMBDOID PROPHAGE"/>
    <property type="match status" value="1"/>
</dbReference>
<keyword evidence="4" id="KW-1185">Reference proteome</keyword>
<evidence type="ECO:0000313" key="4">
    <source>
        <dbReference type="Proteomes" id="UP000683559"/>
    </source>
</evidence>
<dbReference type="InterPro" id="IPR050639">
    <property type="entry name" value="SSR_resolvase"/>
</dbReference>
<protein>
    <submittedName>
        <fullName evidence="3">Recombinase family protein</fullName>
    </submittedName>
</protein>
<dbReference type="Proteomes" id="UP000683559">
    <property type="component" value="Chromosome"/>
</dbReference>
<dbReference type="PANTHER" id="PTHR30461:SF26">
    <property type="entry name" value="RESOLVASE HOMOLOG YNEB"/>
    <property type="match status" value="1"/>
</dbReference>
<dbReference type="SMART" id="SM00857">
    <property type="entry name" value="Resolvase"/>
    <property type="match status" value="1"/>
</dbReference>